<evidence type="ECO:0000256" key="10">
    <source>
        <dbReference type="ARBA" id="ARBA00029409"/>
    </source>
</evidence>
<protein>
    <recommendedName>
        <fullName evidence="4">2-amino-4-hydroxy-6-hydroxymethyldihydropteridine pyrophosphokinase</fullName>
        <ecNumber evidence="3">2.7.6.3</ecNumber>
    </recommendedName>
    <alternativeName>
        <fullName evidence="11">6-hydroxymethyl-7,8-dihydropterin pyrophosphokinase</fullName>
    </alternativeName>
    <alternativeName>
        <fullName evidence="12">7,8-dihydro-6-hydroxymethylpterin-pyrophosphokinase</fullName>
    </alternativeName>
</protein>
<dbReference type="EMBL" id="CP019124">
    <property type="protein sequence ID" value="APX90085.1"/>
    <property type="molecule type" value="Genomic_DNA"/>
</dbReference>
<name>A0A1U7DJI5_9RHOB</name>
<dbReference type="GO" id="GO:0046654">
    <property type="term" value="P:tetrahydrofolate biosynthetic process"/>
    <property type="evidence" value="ECO:0007669"/>
    <property type="project" value="UniProtKB-UniPathway"/>
</dbReference>
<dbReference type="RefSeq" id="WP_076980106.1">
    <property type="nucleotide sequence ID" value="NZ_CP019124.1"/>
</dbReference>
<evidence type="ECO:0000256" key="11">
    <source>
        <dbReference type="ARBA" id="ARBA00029766"/>
    </source>
</evidence>
<dbReference type="UniPathway" id="UPA00077">
    <property type="reaction ID" value="UER00155"/>
</dbReference>
<keyword evidence="7" id="KW-0418">Kinase</keyword>
<dbReference type="CDD" id="cd00483">
    <property type="entry name" value="HPPK"/>
    <property type="match status" value="1"/>
</dbReference>
<evidence type="ECO:0000313" key="13">
    <source>
        <dbReference type="EMBL" id="APX90085.1"/>
    </source>
</evidence>
<proteinExistence type="inferred from homology"/>
<dbReference type="PANTHER" id="PTHR43071:SF1">
    <property type="entry name" value="2-AMINO-4-HYDROXY-6-HYDROXYMETHYLDIHYDROPTERIDINE PYROPHOSPHOKINASE"/>
    <property type="match status" value="1"/>
</dbReference>
<keyword evidence="6" id="KW-0547">Nucleotide-binding</keyword>
<evidence type="ECO:0000256" key="1">
    <source>
        <dbReference type="ARBA" id="ARBA00005051"/>
    </source>
</evidence>
<keyword evidence="9" id="KW-0289">Folate biosynthesis</keyword>
<dbReference type="GO" id="GO:0003848">
    <property type="term" value="F:2-amino-4-hydroxy-6-hydroxymethyldihydropteridine diphosphokinase activity"/>
    <property type="evidence" value="ECO:0007669"/>
    <property type="project" value="UniProtKB-EC"/>
</dbReference>
<gene>
    <name evidence="13" type="ORF">BV394_10440</name>
</gene>
<comment type="pathway">
    <text evidence="1">Cofactor biosynthesis; tetrahydrofolate biosynthesis; 2-amino-4-hydroxy-6-hydroxymethyl-7,8-dihydropteridine diphosphate from 7,8-dihydroneopterin triphosphate: step 4/4.</text>
</comment>
<dbReference type="GO" id="GO:0005524">
    <property type="term" value="F:ATP binding"/>
    <property type="evidence" value="ECO:0007669"/>
    <property type="project" value="UniProtKB-KW"/>
</dbReference>
<evidence type="ECO:0000256" key="7">
    <source>
        <dbReference type="ARBA" id="ARBA00022777"/>
    </source>
</evidence>
<comment type="function">
    <text evidence="10">Catalyzes the transfer of pyrophosphate from adenosine triphosphate (ATP) to 6-hydroxymethyl-7,8-dihydropterin, an enzymatic step in folate biosynthesis pathway.</text>
</comment>
<evidence type="ECO:0000256" key="5">
    <source>
        <dbReference type="ARBA" id="ARBA00022679"/>
    </source>
</evidence>
<dbReference type="PANTHER" id="PTHR43071">
    <property type="entry name" value="2-AMINO-4-HYDROXY-6-HYDROXYMETHYLDIHYDROPTERIDINE PYROPHOSPHOKINASE"/>
    <property type="match status" value="1"/>
</dbReference>
<dbReference type="AlphaFoldDB" id="A0A1U7DJI5"/>
<evidence type="ECO:0000313" key="14">
    <source>
        <dbReference type="Proteomes" id="UP000187266"/>
    </source>
</evidence>
<dbReference type="GO" id="GO:0046656">
    <property type="term" value="P:folic acid biosynthetic process"/>
    <property type="evidence" value="ECO:0007669"/>
    <property type="project" value="UniProtKB-KW"/>
</dbReference>
<keyword evidence="14" id="KW-1185">Reference proteome</keyword>
<keyword evidence="8" id="KW-0067">ATP-binding</keyword>
<evidence type="ECO:0000256" key="8">
    <source>
        <dbReference type="ARBA" id="ARBA00022840"/>
    </source>
</evidence>
<comment type="similarity">
    <text evidence="2">Belongs to the HPPK family.</text>
</comment>
<evidence type="ECO:0000256" key="9">
    <source>
        <dbReference type="ARBA" id="ARBA00022909"/>
    </source>
</evidence>
<evidence type="ECO:0000256" key="6">
    <source>
        <dbReference type="ARBA" id="ARBA00022741"/>
    </source>
</evidence>
<evidence type="ECO:0000256" key="4">
    <source>
        <dbReference type="ARBA" id="ARBA00016218"/>
    </source>
</evidence>
<evidence type="ECO:0000256" key="3">
    <source>
        <dbReference type="ARBA" id="ARBA00013253"/>
    </source>
</evidence>
<organism evidence="13 14">
    <name type="scientific">Brevirhabdus pacifica</name>
    <dbReference type="NCBI Taxonomy" id="1267768"/>
    <lineage>
        <taxon>Bacteria</taxon>
        <taxon>Pseudomonadati</taxon>
        <taxon>Pseudomonadota</taxon>
        <taxon>Alphaproteobacteria</taxon>
        <taxon>Rhodobacterales</taxon>
        <taxon>Paracoccaceae</taxon>
        <taxon>Brevirhabdus</taxon>
    </lineage>
</organism>
<dbReference type="Gene3D" id="3.30.70.560">
    <property type="entry name" value="7,8-Dihydro-6-hydroxymethylpterin-pyrophosphokinase HPPK"/>
    <property type="match status" value="1"/>
</dbReference>
<dbReference type="SUPFAM" id="SSF55083">
    <property type="entry name" value="6-hydroxymethyl-7,8-dihydropterin pyrophosphokinase, HPPK"/>
    <property type="match status" value="1"/>
</dbReference>
<dbReference type="Pfam" id="PF01288">
    <property type="entry name" value="HPPK"/>
    <property type="match status" value="1"/>
</dbReference>
<evidence type="ECO:0000256" key="2">
    <source>
        <dbReference type="ARBA" id="ARBA00005810"/>
    </source>
</evidence>
<dbReference type="InterPro" id="IPR035907">
    <property type="entry name" value="Hppk_sf"/>
</dbReference>
<evidence type="ECO:0000256" key="12">
    <source>
        <dbReference type="ARBA" id="ARBA00033413"/>
    </source>
</evidence>
<dbReference type="EC" id="2.7.6.3" evidence="3"/>
<accession>A0A1U7DJI5</accession>
<dbReference type="PROSITE" id="PS00794">
    <property type="entry name" value="HPPK"/>
    <property type="match status" value="1"/>
</dbReference>
<dbReference type="STRING" id="1267768.BV394_10440"/>
<sequence>MPQPKERYETVTEALIALGSNATSSVETSIETLTEALVNLESLTHHSIKISKFYRTPAFPPGSGPDFVNAAALVRTSISATCVLQKLHVIEAEFGRTRNERWAPRTLDLDLIALGDTILPDRETLQQWMDLPLQRQMSEAPDDLILPHPRVQERAFVLVPLNDVAPHWRHPVLGLTVAEMTNRLDPAARAEIRPIAAPPGT</sequence>
<reference evidence="13 14" key="1">
    <citation type="submission" date="2017-01" db="EMBL/GenBank/DDBJ databases">
        <title>Genomic analysis of Xuhuaishuia manganoxidans DY6-4.</title>
        <authorList>
            <person name="Wang X."/>
        </authorList>
    </citation>
    <scope>NUCLEOTIDE SEQUENCE [LARGE SCALE GENOMIC DNA]</scope>
    <source>
        <strain evidence="13 14">DY6-4</strain>
    </source>
</reference>
<dbReference type="Proteomes" id="UP000187266">
    <property type="component" value="Chromosome"/>
</dbReference>
<dbReference type="InterPro" id="IPR000550">
    <property type="entry name" value="Hppk"/>
</dbReference>
<dbReference type="GO" id="GO:0016301">
    <property type="term" value="F:kinase activity"/>
    <property type="evidence" value="ECO:0007669"/>
    <property type="project" value="UniProtKB-KW"/>
</dbReference>
<dbReference type="NCBIfam" id="TIGR01498">
    <property type="entry name" value="folK"/>
    <property type="match status" value="1"/>
</dbReference>
<keyword evidence="5" id="KW-0808">Transferase</keyword>
<accession>A0A2M9DAG2</accession>